<dbReference type="Gene3D" id="1.20.5.190">
    <property type="match status" value="1"/>
</dbReference>
<evidence type="ECO:0000256" key="1">
    <source>
        <dbReference type="SAM" id="Coils"/>
    </source>
</evidence>
<dbReference type="EMBL" id="JBHSNP010000002">
    <property type="protein sequence ID" value="MFC5601865.1"/>
    <property type="molecule type" value="Genomic_DNA"/>
</dbReference>
<dbReference type="Proteomes" id="UP001596071">
    <property type="component" value="Unassembled WGS sequence"/>
</dbReference>
<evidence type="ECO:0000313" key="3">
    <source>
        <dbReference type="Proteomes" id="UP001596071"/>
    </source>
</evidence>
<evidence type="ECO:0000313" key="2">
    <source>
        <dbReference type="EMBL" id="MFC5601865.1"/>
    </source>
</evidence>
<proteinExistence type="predicted"/>
<gene>
    <name evidence="2" type="ORF">ACFPTP_01105</name>
</gene>
<sequence>MEERILQLLEGLNAKVDNIETEMGGLKSEVGSLKSDMGDLKSEVGSLRTEMHSRFDRVDHLLEGTGGQFEHQTSQRIAEGQAISKELTSIKLRIFDLETKTM</sequence>
<organism evidence="2 3">
    <name type="scientific">Sporosarcina koreensis</name>
    <dbReference type="NCBI Taxonomy" id="334735"/>
    <lineage>
        <taxon>Bacteria</taxon>
        <taxon>Bacillati</taxon>
        <taxon>Bacillota</taxon>
        <taxon>Bacilli</taxon>
        <taxon>Bacillales</taxon>
        <taxon>Caryophanaceae</taxon>
        <taxon>Sporosarcina</taxon>
    </lineage>
</organism>
<keyword evidence="3" id="KW-1185">Reference proteome</keyword>
<feature type="coiled-coil region" evidence="1">
    <location>
        <begin position="2"/>
        <end position="29"/>
    </location>
</feature>
<protein>
    <submittedName>
        <fullName evidence="2">Uncharacterized protein</fullName>
    </submittedName>
</protein>
<keyword evidence="1" id="KW-0175">Coiled coil</keyword>
<reference evidence="3" key="1">
    <citation type="journal article" date="2019" name="Int. J. Syst. Evol. Microbiol.">
        <title>The Global Catalogue of Microorganisms (GCM) 10K type strain sequencing project: providing services to taxonomists for standard genome sequencing and annotation.</title>
        <authorList>
            <consortium name="The Broad Institute Genomics Platform"/>
            <consortium name="The Broad Institute Genome Sequencing Center for Infectious Disease"/>
            <person name="Wu L."/>
            <person name="Ma J."/>
        </authorList>
    </citation>
    <scope>NUCLEOTIDE SEQUENCE [LARGE SCALE GENOMIC DNA]</scope>
    <source>
        <strain evidence="3">KACC 11299</strain>
    </source>
</reference>
<name>A0ABW0TS92_9BACL</name>
<accession>A0ABW0TS92</accession>
<comment type="caution">
    <text evidence="2">The sequence shown here is derived from an EMBL/GenBank/DDBJ whole genome shotgun (WGS) entry which is preliminary data.</text>
</comment>
<dbReference type="RefSeq" id="WP_381441530.1">
    <property type="nucleotide sequence ID" value="NZ_JBHSNP010000002.1"/>
</dbReference>